<evidence type="ECO:0000313" key="1">
    <source>
        <dbReference type="Proteomes" id="UP000036681"/>
    </source>
</evidence>
<sequence length="80" mass="9115">MEWRSRAEDCMKYVRQEYLVKRAQYCHERTQCTYSSAAATINEYARGLNMAAFLCLLVELNLSAVVAAGRYSPILMPSVT</sequence>
<accession>A0A0M3HTI2</accession>
<organism evidence="1 2">
    <name type="scientific">Ascaris lumbricoides</name>
    <name type="common">Giant roundworm</name>
    <dbReference type="NCBI Taxonomy" id="6252"/>
    <lineage>
        <taxon>Eukaryota</taxon>
        <taxon>Metazoa</taxon>
        <taxon>Ecdysozoa</taxon>
        <taxon>Nematoda</taxon>
        <taxon>Chromadorea</taxon>
        <taxon>Rhabditida</taxon>
        <taxon>Spirurina</taxon>
        <taxon>Ascaridomorpha</taxon>
        <taxon>Ascaridoidea</taxon>
        <taxon>Ascarididae</taxon>
        <taxon>Ascaris</taxon>
    </lineage>
</organism>
<name>A0A0M3HTI2_ASCLU</name>
<proteinExistence type="predicted"/>
<reference evidence="2" key="1">
    <citation type="submission" date="2017-02" db="UniProtKB">
        <authorList>
            <consortium name="WormBaseParasite"/>
        </authorList>
    </citation>
    <scope>IDENTIFICATION</scope>
</reference>
<evidence type="ECO:0000313" key="2">
    <source>
        <dbReference type="WBParaSite" id="ALUE_0000595201-mRNA-1"/>
    </source>
</evidence>
<protein>
    <submittedName>
        <fullName evidence="2">Uncharacterized protein</fullName>
    </submittedName>
</protein>
<dbReference type="Proteomes" id="UP000036681">
    <property type="component" value="Unplaced"/>
</dbReference>
<dbReference type="WBParaSite" id="ALUE_0000595201-mRNA-1">
    <property type="protein sequence ID" value="ALUE_0000595201-mRNA-1"/>
    <property type="gene ID" value="ALUE_0000595201"/>
</dbReference>
<keyword evidence="1" id="KW-1185">Reference proteome</keyword>
<dbReference type="AlphaFoldDB" id="A0A0M3HTI2"/>